<dbReference type="RefSeq" id="WP_168061873.1">
    <property type="nucleotide sequence ID" value="NZ_VTOW01000003.1"/>
</dbReference>
<gene>
    <name evidence="1" type="ORF">MNODULE_16415</name>
</gene>
<protein>
    <submittedName>
        <fullName evidence="1">Uncharacterized protein</fullName>
    </submittedName>
</protein>
<evidence type="ECO:0000313" key="2">
    <source>
        <dbReference type="Proteomes" id="UP000534783"/>
    </source>
</evidence>
<dbReference type="EMBL" id="VTOW01000003">
    <property type="protein sequence ID" value="NKE72335.1"/>
    <property type="molecule type" value="Genomic_DNA"/>
</dbReference>
<organism evidence="1 2">
    <name type="scientific">Candidatus Manganitrophus noduliformans</name>
    <dbReference type="NCBI Taxonomy" id="2606439"/>
    <lineage>
        <taxon>Bacteria</taxon>
        <taxon>Pseudomonadati</taxon>
        <taxon>Nitrospirota</taxon>
        <taxon>Nitrospiria</taxon>
        <taxon>Candidatus Troglogloeales</taxon>
        <taxon>Candidatus Manganitrophaceae</taxon>
        <taxon>Candidatus Manganitrophus</taxon>
    </lineage>
</organism>
<dbReference type="Proteomes" id="UP000534783">
    <property type="component" value="Unassembled WGS sequence"/>
</dbReference>
<reference evidence="1 2" key="1">
    <citation type="journal article" date="2020" name="Nature">
        <title>Bacterial chemolithoautotrophy via manganese oxidation.</title>
        <authorList>
            <person name="Yu H."/>
            <person name="Leadbetter J.R."/>
        </authorList>
    </citation>
    <scope>NUCLEOTIDE SEQUENCE [LARGE SCALE GENOMIC DNA]</scope>
    <source>
        <strain evidence="1 2">Mn-1</strain>
    </source>
</reference>
<name>A0A7X6DS32_9BACT</name>
<accession>A0A7X6DS32</accession>
<dbReference type="AlphaFoldDB" id="A0A7X6DS32"/>
<evidence type="ECO:0000313" key="1">
    <source>
        <dbReference type="EMBL" id="NKE72335.1"/>
    </source>
</evidence>
<keyword evidence="2" id="KW-1185">Reference proteome</keyword>
<proteinExistence type="predicted"/>
<sequence>MKMAQHLKRFARVVPGVAGYQNMEDLRETDRMIRVRLAEDLRERERDIEGIKRRLIEKKELSFLPALDYLTAKMDKLSNVMRYAGQGYRGFFDPFPVDREKLEQLYAFDLTLFDEVQAIQEKVHTLEEVAGDPSALKEAIHALDEALDGLEKIFSTRCNLYTIH</sequence>
<comment type="caution">
    <text evidence="1">The sequence shown here is derived from an EMBL/GenBank/DDBJ whole genome shotgun (WGS) entry which is preliminary data.</text>
</comment>